<evidence type="ECO:0000313" key="2">
    <source>
        <dbReference type="Proteomes" id="UP001066276"/>
    </source>
</evidence>
<reference evidence="1" key="1">
    <citation type="journal article" date="2022" name="bioRxiv">
        <title>Sequencing and chromosome-scale assembly of the giantPleurodeles waltlgenome.</title>
        <authorList>
            <person name="Brown T."/>
            <person name="Elewa A."/>
            <person name="Iarovenko S."/>
            <person name="Subramanian E."/>
            <person name="Araus A.J."/>
            <person name="Petzold A."/>
            <person name="Susuki M."/>
            <person name="Suzuki K.-i.T."/>
            <person name="Hayashi T."/>
            <person name="Toyoda A."/>
            <person name="Oliveira C."/>
            <person name="Osipova E."/>
            <person name="Leigh N.D."/>
            <person name="Simon A."/>
            <person name="Yun M.H."/>
        </authorList>
    </citation>
    <scope>NUCLEOTIDE SEQUENCE</scope>
    <source>
        <strain evidence="1">20211129_DDA</strain>
        <tissue evidence="1">Liver</tissue>
    </source>
</reference>
<name>A0AAV7M8T7_PLEWA</name>
<keyword evidence="2" id="KW-1185">Reference proteome</keyword>
<proteinExistence type="predicted"/>
<sequence>MDSQAYRCTRVWWQLEASWTQIAEIDLDRMEYSDLQLCHFYYIGGDRCGHLLANILQTQRQAAGIRAILDRNGLEHTDDHEIVVAFPDFYTEFYAKQDVPADGLGLYLQGACTPKLTSEQASHLGHLIRARKL</sequence>
<dbReference type="AlphaFoldDB" id="A0AAV7M8T7"/>
<accession>A0AAV7M8T7</accession>
<protein>
    <submittedName>
        <fullName evidence="1">Uncharacterized protein</fullName>
    </submittedName>
</protein>
<dbReference type="EMBL" id="JANPWB010000014">
    <property type="protein sequence ID" value="KAJ1100186.1"/>
    <property type="molecule type" value="Genomic_DNA"/>
</dbReference>
<dbReference type="Proteomes" id="UP001066276">
    <property type="component" value="Chromosome 10"/>
</dbReference>
<organism evidence="1 2">
    <name type="scientific">Pleurodeles waltl</name>
    <name type="common">Iberian ribbed newt</name>
    <dbReference type="NCBI Taxonomy" id="8319"/>
    <lineage>
        <taxon>Eukaryota</taxon>
        <taxon>Metazoa</taxon>
        <taxon>Chordata</taxon>
        <taxon>Craniata</taxon>
        <taxon>Vertebrata</taxon>
        <taxon>Euteleostomi</taxon>
        <taxon>Amphibia</taxon>
        <taxon>Batrachia</taxon>
        <taxon>Caudata</taxon>
        <taxon>Salamandroidea</taxon>
        <taxon>Salamandridae</taxon>
        <taxon>Pleurodelinae</taxon>
        <taxon>Pleurodeles</taxon>
    </lineage>
</organism>
<gene>
    <name evidence="1" type="ORF">NDU88_005273</name>
</gene>
<evidence type="ECO:0000313" key="1">
    <source>
        <dbReference type="EMBL" id="KAJ1100186.1"/>
    </source>
</evidence>
<comment type="caution">
    <text evidence="1">The sequence shown here is derived from an EMBL/GenBank/DDBJ whole genome shotgun (WGS) entry which is preliminary data.</text>
</comment>